<organism evidence="2 3">
    <name type="scientific">candidate division MSBL1 archaeon SCGC-AAA259O05</name>
    <dbReference type="NCBI Taxonomy" id="1698271"/>
    <lineage>
        <taxon>Archaea</taxon>
        <taxon>Methanobacteriati</taxon>
        <taxon>Methanobacteriota</taxon>
        <taxon>candidate division MSBL1</taxon>
    </lineage>
</organism>
<gene>
    <name evidence="2" type="ORF">AKJ41_05985</name>
</gene>
<dbReference type="GO" id="GO:0006779">
    <property type="term" value="P:porphyrin-containing compound biosynthetic process"/>
    <property type="evidence" value="ECO:0007669"/>
    <property type="project" value="InterPro"/>
</dbReference>
<protein>
    <recommendedName>
        <fullName evidence="1">Uroporphyrinogen decarboxylase (URO-D) domain-containing protein</fullName>
    </recommendedName>
</protein>
<dbReference type="InterPro" id="IPR000257">
    <property type="entry name" value="Uroporphyrinogen_deCOase"/>
</dbReference>
<sequence>MKPKERVRVAFNHQEGDRVPVAALTVDSPVASEILGREVWTGFSAHQLHRRFEMWKQEKLREFLYHKAEAEIELCREMKLDAYFDAAEKIFQKNSSPPKKINNETWKFVDAEKQHWRVIKTDLQSGFRGEIDSSIKKEGLEKFEKYVNNLEQDSFDSSNLSFEIFNYVLEEIGDEIAVFGSADVTVPVGSSWFPVFLRAMKKRPDLVEEYLDIQLERTLSLLETQLKKGVFGVWGGVDLAGTNGVLFSPEDFEKFVVPRLRKIVNLCHEYGVPYVKHTDGNIGMIFDDLLIKTEVDGYNAIEPKAGMDIFQLKKNYGDQLTLLGNVDCSETLVKGDKEEIEREVKELIERVSPGGGHVVMSSNSIHSNVPAENWIKMIETAKKFGQYPIDAS</sequence>
<dbReference type="Pfam" id="PF01208">
    <property type="entry name" value="URO-D"/>
    <property type="match status" value="1"/>
</dbReference>
<dbReference type="Gene3D" id="3.20.20.210">
    <property type="match status" value="1"/>
</dbReference>
<dbReference type="GO" id="GO:0004853">
    <property type="term" value="F:uroporphyrinogen decarboxylase activity"/>
    <property type="evidence" value="ECO:0007669"/>
    <property type="project" value="InterPro"/>
</dbReference>
<feature type="domain" description="Uroporphyrinogen decarboxylase (URO-D)" evidence="1">
    <location>
        <begin position="159"/>
        <end position="383"/>
    </location>
</feature>
<dbReference type="Proteomes" id="UP000070344">
    <property type="component" value="Unassembled WGS sequence"/>
</dbReference>
<dbReference type="PANTHER" id="PTHR47099">
    <property type="entry name" value="METHYLCOBAMIDE:COM METHYLTRANSFERASE MTBA"/>
    <property type="match status" value="1"/>
</dbReference>
<dbReference type="AlphaFoldDB" id="A0A133UY04"/>
<name>A0A133UY04_9EURY</name>
<keyword evidence="3" id="KW-1185">Reference proteome</keyword>
<accession>A0A133UY04</accession>
<dbReference type="SUPFAM" id="SSF51726">
    <property type="entry name" value="UROD/MetE-like"/>
    <property type="match status" value="1"/>
</dbReference>
<evidence type="ECO:0000313" key="3">
    <source>
        <dbReference type="Proteomes" id="UP000070344"/>
    </source>
</evidence>
<evidence type="ECO:0000313" key="2">
    <source>
        <dbReference type="EMBL" id="KXA99074.1"/>
    </source>
</evidence>
<evidence type="ECO:0000259" key="1">
    <source>
        <dbReference type="Pfam" id="PF01208"/>
    </source>
</evidence>
<dbReference type="InterPro" id="IPR052024">
    <property type="entry name" value="Methanogen_methyltrans"/>
</dbReference>
<dbReference type="InterPro" id="IPR038071">
    <property type="entry name" value="UROD/MetE-like_sf"/>
</dbReference>
<comment type="caution">
    <text evidence="2">The sequence shown here is derived from an EMBL/GenBank/DDBJ whole genome shotgun (WGS) entry which is preliminary data.</text>
</comment>
<proteinExistence type="predicted"/>
<dbReference type="EMBL" id="LHXV01000115">
    <property type="protein sequence ID" value="KXA99074.1"/>
    <property type="molecule type" value="Genomic_DNA"/>
</dbReference>
<dbReference type="PANTHER" id="PTHR47099:SF1">
    <property type="entry name" value="METHYLCOBAMIDE:COM METHYLTRANSFERASE MTBA"/>
    <property type="match status" value="1"/>
</dbReference>
<reference evidence="2 3" key="1">
    <citation type="journal article" date="2016" name="Sci. Rep.">
        <title>Metabolic traits of an uncultured archaeal lineage -MSBL1- from brine pools of the Red Sea.</title>
        <authorList>
            <person name="Mwirichia R."/>
            <person name="Alam I."/>
            <person name="Rashid M."/>
            <person name="Vinu M."/>
            <person name="Ba-Alawi W."/>
            <person name="Anthony Kamau A."/>
            <person name="Kamanda Ngugi D."/>
            <person name="Goker M."/>
            <person name="Klenk H.P."/>
            <person name="Bajic V."/>
            <person name="Stingl U."/>
        </authorList>
    </citation>
    <scope>NUCLEOTIDE SEQUENCE [LARGE SCALE GENOMIC DNA]</scope>
    <source>
        <strain evidence="2">SCGC-AAA259O05</strain>
    </source>
</reference>